<dbReference type="SMART" id="SM00054">
    <property type="entry name" value="EFh"/>
    <property type="match status" value="1"/>
</dbReference>
<name>A0A7S0GWF8_9EUKA</name>
<feature type="transmembrane region" description="Helical" evidence="3">
    <location>
        <begin position="406"/>
        <end position="424"/>
    </location>
</feature>
<evidence type="ECO:0000259" key="4">
    <source>
        <dbReference type="PROSITE" id="PS50222"/>
    </source>
</evidence>
<feature type="region of interest" description="Disordered" evidence="2">
    <location>
        <begin position="612"/>
        <end position="666"/>
    </location>
</feature>
<keyword evidence="3" id="KW-1133">Transmembrane helix</keyword>
<dbReference type="SUPFAM" id="SSF47473">
    <property type="entry name" value="EF-hand"/>
    <property type="match status" value="1"/>
</dbReference>
<protein>
    <recommendedName>
        <fullName evidence="4">EF-hand domain-containing protein</fullName>
    </recommendedName>
</protein>
<gene>
    <name evidence="5" type="ORF">LAMO00422_LOCUS6152</name>
</gene>
<dbReference type="CDD" id="cd00051">
    <property type="entry name" value="EFh"/>
    <property type="match status" value="1"/>
</dbReference>
<feature type="transmembrane region" description="Helical" evidence="3">
    <location>
        <begin position="58"/>
        <end position="76"/>
    </location>
</feature>
<feature type="domain" description="EF-hand" evidence="4">
    <location>
        <begin position="445"/>
        <end position="480"/>
    </location>
</feature>
<dbReference type="Gene3D" id="1.10.238.10">
    <property type="entry name" value="EF-hand"/>
    <property type="match status" value="1"/>
</dbReference>
<evidence type="ECO:0000256" key="2">
    <source>
        <dbReference type="SAM" id="MobiDB-lite"/>
    </source>
</evidence>
<keyword evidence="3" id="KW-0812">Transmembrane</keyword>
<dbReference type="Pfam" id="PF13499">
    <property type="entry name" value="EF-hand_7"/>
    <property type="match status" value="1"/>
</dbReference>
<evidence type="ECO:0000256" key="1">
    <source>
        <dbReference type="ARBA" id="ARBA00022837"/>
    </source>
</evidence>
<evidence type="ECO:0000256" key="3">
    <source>
        <dbReference type="SAM" id="Phobius"/>
    </source>
</evidence>
<dbReference type="PROSITE" id="PS50222">
    <property type="entry name" value="EF_HAND_2"/>
    <property type="match status" value="1"/>
</dbReference>
<dbReference type="InterPro" id="IPR002048">
    <property type="entry name" value="EF_hand_dom"/>
</dbReference>
<dbReference type="InterPro" id="IPR018247">
    <property type="entry name" value="EF_Hand_1_Ca_BS"/>
</dbReference>
<accession>A0A7S0GWF8</accession>
<reference evidence="5" key="1">
    <citation type="submission" date="2021-01" db="EMBL/GenBank/DDBJ databases">
        <authorList>
            <person name="Corre E."/>
            <person name="Pelletier E."/>
            <person name="Niang G."/>
            <person name="Scheremetjew M."/>
            <person name="Finn R."/>
            <person name="Kale V."/>
            <person name="Holt S."/>
            <person name="Cochrane G."/>
            <person name="Meng A."/>
            <person name="Brown T."/>
            <person name="Cohen L."/>
        </authorList>
    </citation>
    <scope>NUCLEOTIDE SEQUENCE</scope>
    <source>
        <strain evidence="5">CCMP2058</strain>
    </source>
</reference>
<keyword evidence="3" id="KW-0472">Membrane</keyword>
<feature type="compositionally biased region" description="Low complexity" evidence="2">
    <location>
        <begin position="615"/>
        <end position="625"/>
    </location>
</feature>
<evidence type="ECO:0000313" key="5">
    <source>
        <dbReference type="EMBL" id="CAD8441172.1"/>
    </source>
</evidence>
<dbReference type="EMBL" id="HBEM01008850">
    <property type="protein sequence ID" value="CAD8441172.1"/>
    <property type="molecule type" value="Transcribed_RNA"/>
</dbReference>
<proteinExistence type="predicted"/>
<organism evidence="5">
    <name type="scientific">Amorphochlora amoebiformis</name>
    <dbReference type="NCBI Taxonomy" id="1561963"/>
    <lineage>
        <taxon>Eukaryota</taxon>
        <taxon>Sar</taxon>
        <taxon>Rhizaria</taxon>
        <taxon>Cercozoa</taxon>
        <taxon>Chlorarachniophyceae</taxon>
        <taxon>Amorphochlora</taxon>
    </lineage>
</organism>
<sequence length="666" mass="76882">MDFVHHVSSEFLPEPRHYETEVTPEEDIIDRVGEGIRYRRVQILNAHIVKIVDAKIKASFYFLVVLVLLFFTYQSILEHSLVEFNSISGVLTATVKPPEEERIDTSKLGYCQKSTKISSEAPFFKPEKLKKKKKSKSSKSKVKKHPRRCEIWDQREIVYPSSSTDNTLSITTFARKKVYIRECNRTQTHCNARTLKEIERQDVVVAGVESLELRVDHIVQSKDIHQDTDHSIDDDDSNGLTRSCRRMNGFLMQGDEVLQRLDKSDSADKISLAILLKAASIESLDLKTDGHRKGSKGKTYRERGLVLFVTISYTNMDPNSLFALPSERNIWYTIKVARAPYSEFSHVEPIYISKDFSTYMSESELEASGIWKGPFEGDRAALWKRYAIHLKFIQTGKIGRLSTTNIMVQVVSLLGIVGVVRYWFDILAKYYYRDEISRAAADRANELSKLRNTFSFFDTDGDGMISLTELRKMLHWMGKQVAKDEVIEMVRRIEPNCARGSIAIDFSRFCMLLASLEPKDVGRLVSETEVQYSANRTLREEGRLHERTHTFRRATSSLIPFERPERVPRRQNSHPIAKGDQDFIPAVVASSVEPTFTDRELLCKSRTEEKKFFSDDSPSQGSSQPIFQHPLPVSSIRRRKRRVDQLEDERTSNNQTSRERRRRRQR</sequence>
<dbReference type="InterPro" id="IPR011992">
    <property type="entry name" value="EF-hand-dom_pair"/>
</dbReference>
<dbReference type="AlphaFoldDB" id="A0A7S0GWF8"/>
<keyword evidence="1" id="KW-0106">Calcium</keyword>
<dbReference type="PROSITE" id="PS00018">
    <property type="entry name" value="EF_HAND_1"/>
    <property type="match status" value="1"/>
</dbReference>
<dbReference type="GO" id="GO:0005509">
    <property type="term" value="F:calcium ion binding"/>
    <property type="evidence" value="ECO:0007669"/>
    <property type="project" value="InterPro"/>
</dbReference>